<dbReference type="InterPro" id="IPR012933">
    <property type="entry name" value="HicA_mRNA_interferase"/>
</dbReference>
<dbReference type="InterPro" id="IPR038570">
    <property type="entry name" value="HicA_sf"/>
</dbReference>
<evidence type="ECO:0000256" key="4">
    <source>
        <dbReference type="ARBA" id="ARBA00022759"/>
    </source>
</evidence>
<evidence type="ECO:0000313" key="8">
    <source>
        <dbReference type="EMBL" id="OGG58095.1"/>
    </source>
</evidence>
<keyword evidence="6" id="KW-0694">RNA-binding</keyword>
<keyword evidence="5" id="KW-0378">Hydrolase</keyword>
<evidence type="ECO:0008006" key="10">
    <source>
        <dbReference type="Google" id="ProtNLM"/>
    </source>
</evidence>
<gene>
    <name evidence="8" type="ORF">A3C86_04370</name>
</gene>
<dbReference type="GO" id="GO:0003729">
    <property type="term" value="F:mRNA binding"/>
    <property type="evidence" value="ECO:0007669"/>
    <property type="project" value="InterPro"/>
</dbReference>
<comment type="caution">
    <text evidence="8">The sequence shown here is derived from an EMBL/GenBank/DDBJ whole genome shotgun (WGS) entry which is preliminary data.</text>
</comment>
<evidence type="ECO:0000256" key="1">
    <source>
        <dbReference type="ARBA" id="ARBA00006620"/>
    </source>
</evidence>
<dbReference type="PANTHER" id="PTHR34873">
    <property type="entry name" value="SSR1766 PROTEIN"/>
    <property type="match status" value="1"/>
</dbReference>
<dbReference type="PANTHER" id="PTHR34873:SF3">
    <property type="entry name" value="ADDICTION MODULE TOXIN, HICA FAMILY"/>
    <property type="match status" value="1"/>
</dbReference>
<sequence>MKSLSAKQLIRILEQNGFILSRQKGSHAIFRHSVNGTMVPVPFHGKNKSIHIGTFLAIVKQSKIPRKEFLR</sequence>
<dbReference type="AlphaFoldDB" id="A0A1F6D9Q6"/>
<keyword evidence="7" id="KW-0346">Stress response</keyword>
<dbReference type="GO" id="GO:0004519">
    <property type="term" value="F:endonuclease activity"/>
    <property type="evidence" value="ECO:0007669"/>
    <property type="project" value="UniProtKB-KW"/>
</dbReference>
<organism evidence="8 9">
    <name type="scientific">Candidatus Kaiserbacteria bacterium RIFCSPHIGHO2_02_FULL_49_16</name>
    <dbReference type="NCBI Taxonomy" id="1798490"/>
    <lineage>
        <taxon>Bacteria</taxon>
        <taxon>Candidatus Kaiseribacteriota</taxon>
    </lineage>
</organism>
<proteinExistence type="inferred from homology"/>
<keyword evidence="4" id="KW-0255">Endonuclease</keyword>
<evidence type="ECO:0000256" key="6">
    <source>
        <dbReference type="ARBA" id="ARBA00022884"/>
    </source>
</evidence>
<evidence type="ECO:0000256" key="5">
    <source>
        <dbReference type="ARBA" id="ARBA00022801"/>
    </source>
</evidence>
<keyword evidence="2" id="KW-1277">Toxin-antitoxin system</keyword>
<comment type="similarity">
    <text evidence="1">Belongs to the HicA mRNA interferase family.</text>
</comment>
<accession>A0A1F6D9Q6</accession>
<dbReference type="GO" id="GO:0016787">
    <property type="term" value="F:hydrolase activity"/>
    <property type="evidence" value="ECO:0007669"/>
    <property type="project" value="UniProtKB-KW"/>
</dbReference>
<dbReference type="EMBL" id="MFLD01000045">
    <property type="protein sequence ID" value="OGG58095.1"/>
    <property type="molecule type" value="Genomic_DNA"/>
</dbReference>
<dbReference type="SUPFAM" id="SSF54786">
    <property type="entry name" value="YcfA/nrd intein domain"/>
    <property type="match status" value="1"/>
</dbReference>
<reference evidence="8 9" key="1">
    <citation type="journal article" date="2016" name="Nat. Commun.">
        <title>Thousands of microbial genomes shed light on interconnected biogeochemical processes in an aquifer system.</title>
        <authorList>
            <person name="Anantharaman K."/>
            <person name="Brown C.T."/>
            <person name="Hug L.A."/>
            <person name="Sharon I."/>
            <person name="Castelle C.J."/>
            <person name="Probst A.J."/>
            <person name="Thomas B.C."/>
            <person name="Singh A."/>
            <person name="Wilkins M.J."/>
            <person name="Karaoz U."/>
            <person name="Brodie E.L."/>
            <person name="Williams K.H."/>
            <person name="Hubbard S.S."/>
            <person name="Banfield J.F."/>
        </authorList>
    </citation>
    <scope>NUCLEOTIDE SEQUENCE [LARGE SCALE GENOMIC DNA]</scope>
</reference>
<evidence type="ECO:0000313" key="9">
    <source>
        <dbReference type="Proteomes" id="UP000178042"/>
    </source>
</evidence>
<evidence type="ECO:0000256" key="7">
    <source>
        <dbReference type="ARBA" id="ARBA00023016"/>
    </source>
</evidence>
<dbReference type="Proteomes" id="UP000178042">
    <property type="component" value="Unassembled WGS sequence"/>
</dbReference>
<protein>
    <recommendedName>
        <fullName evidence="10">Toxin HicA</fullName>
    </recommendedName>
</protein>
<name>A0A1F6D9Q6_9BACT</name>
<keyword evidence="3" id="KW-0540">Nuclease</keyword>
<evidence type="ECO:0000256" key="3">
    <source>
        <dbReference type="ARBA" id="ARBA00022722"/>
    </source>
</evidence>
<evidence type="ECO:0000256" key="2">
    <source>
        <dbReference type="ARBA" id="ARBA00022649"/>
    </source>
</evidence>
<dbReference type="Gene3D" id="3.30.920.30">
    <property type="entry name" value="Hypothetical protein"/>
    <property type="match status" value="1"/>
</dbReference>
<dbReference type="Pfam" id="PF07927">
    <property type="entry name" value="HicA_toxin"/>
    <property type="match status" value="1"/>
</dbReference>